<sequence>MGEETTTNVHVAIAELARRLHAGDDRPAEAVLGDVVGGAIDHVPGAEAASISITHGRNALTTEFSTDPLATRHNEIQTAHGEGPCLAAAWDEAVVRIDDLWEDDRWPGYAVDARSAVPFRSILSFRLYTADEKLGTLTLYSRTPGNFGTDVEEIGLVYAAHVANAWMARERKSQFTSALASRDIIGQAKGMIMERFGIDAVQAFELLRRLSQDGNVKLAELARQLVETDHPAREESSRS</sequence>
<dbReference type="KEGG" id="whr:OG579_18185"/>
<keyword evidence="7" id="KW-1185">Reference proteome</keyword>
<name>A0AAU4K0Q8_9NOCA</name>
<keyword evidence="2" id="KW-0418">Kinase</keyword>
<keyword evidence="4" id="KW-0804">Transcription</keyword>
<dbReference type="InterPro" id="IPR012074">
    <property type="entry name" value="GAF_ANTAR"/>
</dbReference>
<dbReference type="Proteomes" id="UP001432128">
    <property type="component" value="Chromosome"/>
</dbReference>
<evidence type="ECO:0000256" key="2">
    <source>
        <dbReference type="ARBA" id="ARBA00022777"/>
    </source>
</evidence>
<keyword evidence="3" id="KW-0805">Transcription regulation</keyword>
<evidence type="ECO:0000313" key="7">
    <source>
        <dbReference type="Proteomes" id="UP001432128"/>
    </source>
</evidence>
<evidence type="ECO:0000256" key="4">
    <source>
        <dbReference type="ARBA" id="ARBA00023163"/>
    </source>
</evidence>
<proteinExistence type="predicted"/>
<dbReference type="Pfam" id="PF13185">
    <property type="entry name" value="GAF_2"/>
    <property type="match status" value="1"/>
</dbReference>
<accession>A0AAU4K0Q8</accession>
<protein>
    <submittedName>
        <fullName evidence="6">GAF and ANTAR domain-containing protein</fullName>
    </submittedName>
</protein>
<evidence type="ECO:0000259" key="5">
    <source>
        <dbReference type="PROSITE" id="PS50921"/>
    </source>
</evidence>
<dbReference type="InterPro" id="IPR005561">
    <property type="entry name" value="ANTAR"/>
</dbReference>
<dbReference type="PROSITE" id="PS50921">
    <property type="entry name" value="ANTAR"/>
    <property type="match status" value="1"/>
</dbReference>
<dbReference type="Pfam" id="PF03861">
    <property type="entry name" value="ANTAR"/>
    <property type="match status" value="1"/>
</dbReference>
<dbReference type="GO" id="GO:0003723">
    <property type="term" value="F:RNA binding"/>
    <property type="evidence" value="ECO:0007669"/>
    <property type="project" value="InterPro"/>
</dbReference>
<reference evidence="6 7" key="1">
    <citation type="submission" date="2022-10" db="EMBL/GenBank/DDBJ databases">
        <title>The complete genomes of actinobacterial strains from the NBC collection.</title>
        <authorList>
            <person name="Joergensen T.S."/>
            <person name="Alvarez Arevalo M."/>
            <person name="Sterndorff E.B."/>
            <person name="Faurdal D."/>
            <person name="Vuksanovic O."/>
            <person name="Mourched A.-S."/>
            <person name="Charusanti P."/>
            <person name="Shaw S."/>
            <person name="Blin K."/>
            <person name="Weber T."/>
        </authorList>
    </citation>
    <scope>NUCLEOTIDE SEQUENCE [LARGE SCALE GENOMIC DNA]</scope>
    <source>
        <strain evidence="6 7">NBC_00319</strain>
    </source>
</reference>
<dbReference type="InterPro" id="IPR003018">
    <property type="entry name" value="GAF"/>
</dbReference>
<dbReference type="PIRSF" id="PIRSF036625">
    <property type="entry name" value="GAF_ANTAR"/>
    <property type="match status" value="1"/>
</dbReference>
<feature type="domain" description="ANTAR" evidence="5">
    <location>
        <begin position="165"/>
        <end position="226"/>
    </location>
</feature>
<dbReference type="SUPFAM" id="SSF55781">
    <property type="entry name" value="GAF domain-like"/>
    <property type="match status" value="1"/>
</dbReference>
<dbReference type="GO" id="GO:0016301">
    <property type="term" value="F:kinase activity"/>
    <property type="evidence" value="ECO:0007669"/>
    <property type="project" value="UniProtKB-KW"/>
</dbReference>
<evidence type="ECO:0000256" key="3">
    <source>
        <dbReference type="ARBA" id="ARBA00023015"/>
    </source>
</evidence>
<dbReference type="InterPro" id="IPR036388">
    <property type="entry name" value="WH-like_DNA-bd_sf"/>
</dbReference>
<dbReference type="SUPFAM" id="SSF52172">
    <property type="entry name" value="CheY-like"/>
    <property type="match status" value="1"/>
</dbReference>
<dbReference type="InterPro" id="IPR029016">
    <property type="entry name" value="GAF-like_dom_sf"/>
</dbReference>
<gene>
    <name evidence="6" type="ORF">OG579_18185</name>
</gene>
<dbReference type="AlphaFoldDB" id="A0AAU4K0Q8"/>
<evidence type="ECO:0000256" key="1">
    <source>
        <dbReference type="ARBA" id="ARBA00022679"/>
    </source>
</evidence>
<dbReference type="Gene3D" id="1.10.10.10">
    <property type="entry name" value="Winged helix-like DNA-binding domain superfamily/Winged helix DNA-binding domain"/>
    <property type="match status" value="1"/>
</dbReference>
<dbReference type="SMART" id="SM01012">
    <property type="entry name" value="ANTAR"/>
    <property type="match status" value="1"/>
</dbReference>
<dbReference type="EMBL" id="CP108021">
    <property type="protein sequence ID" value="WUM19606.1"/>
    <property type="molecule type" value="Genomic_DNA"/>
</dbReference>
<evidence type="ECO:0000313" key="6">
    <source>
        <dbReference type="EMBL" id="WUM19606.1"/>
    </source>
</evidence>
<dbReference type="RefSeq" id="WP_328857082.1">
    <property type="nucleotide sequence ID" value="NZ_CP108021.1"/>
</dbReference>
<dbReference type="Gene3D" id="3.30.450.40">
    <property type="match status" value="1"/>
</dbReference>
<organism evidence="6 7">
    <name type="scientific">Williamsia herbipolensis</name>
    <dbReference type="NCBI Taxonomy" id="1603258"/>
    <lineage>
        <taxon>Bacteria</taxon>
        <taxon>Bacillati</taxon>
        <taxon>Actinomycetota</taxon>
        <taxon>Actinomycetes</taxon>
        <taxon>Mycobacteriales</taxon>
        <taxon>Nocardiaceae</taxon>
        <taxon>Williamsia</taxon>
    </lineage>
</organism>
<keyword evidence="1" id="KW-0808">Transferase</keyword>
<dbReference type="InterPro" id="IPR011006">
    <property type="entry name" value="CheY-like_superfamily"/>
</dbReference>